<dbReference type="CDD" id="cd05325">
    <property type="entry name" value="carb_red_sniffer_like_SDR_c"/>
    <property type="match status" value="1"/>
</dbReference>
<organism evidence="1 2">
    <name type="scientific">Cladophialophora psammophila CBS 110553</name>
    <dbReference type="NCBI Taxonomy" id="1182543"/>
    <lineage>
        <taxon>Eukaryota</taxon>
        <taxon>Fungi</taxon>
        <taxon>Dikarya</taxon>
        <taxon>Ascomycota</taxon>
        <taxon>Pezizomycotina</taxon>
        <taxon>Eurotiomycetes</taxon>
        <taxon>Chaetothyriomycetidae</taxon>
        <taxon>Chaetothyriales</taxon>
        <taxon>Herpotrichiellaceae</taxon>
        <taxon>Cladophialophora</taxon>
    </lineage>
</organism>
<dbReference type="PANTHER" id="PTHR45458:SF3">
    <property type="entry name" value="CHAIN DEHYDROGENASE (ATSC), PUTATIVE-RELATED"/>
    <property type="match status" value="1"/>
</dbReference>
<proteinExistence type="predicted"/>
<keyword evidence="2" id="KW-1185">Reference proteome</keyword>
<dbReference type="Pfam" id="PF00106">
    <property type="entry name" value="adh_short"/>
    <property type="match status" value="1"/>
</dbReference>
<accession>W9X3N5</accession>
<sequence>MSSNTTIVIGASRGIGLELAKSLAQNPEHHVVATMRKPFVFGSANVDVLEFDQTNQKSVDAAAAKVKEADTLIVNGAIGEDELLTKISSDRLLQYLDTNVAGPHRVINAFLPALRARKTRKIIYISSTAASLTGQVGEKWGLRGPYATSKAAGNMLAVQFHNELHEDGFTVVAIHPGWVDTDMGRTAGPGAMPTSDSVQKIMQIVDGLTSTDGAKFFNIDGTILPW</sequence>
<name>W9X3N5_9EURO</name>
<dbReference type="RefSeq" id="XP_007743188.1">
    <property type="nucleotide sequence ID" value="XM_007744998.1"/>
</dbReference>
<dbReference type="EMBL" id="AMGX01000006">
    <property type="protein sequence ID" value="EXJ71890.1"/>
    <property type="molecule type" value="Genomic_DNA"/>
</dbReference>
<dbReference type="InterPro" id="IPR036291">
    <property type="entry name" value="NAD(P)-bd_dom_sf"/>
</dbReference>
<evidence type="ECO:0000313" key="1">
    <source>
        <dbReference type="EMBL" id="EXJ71890.1"/>
    </source>
</evidence>
<evidence type="ECO:0000313" key="2">
    <source>
        <dbReference type="Proteomes" id="UP000019471"/>
    </source>
</evidence>
<gene>
    <name evidence="1" type="ORF">A1O5_04391</name>
</gene>
<dbReference type="eggNOG" id="KOG1611">
    <property type="taxonomic scope" value="Eukaryota"/>
</dbReference>
<dbReference type="PRINTS" id="PR00081">
    <property type="entry name" value="GDHRDH"/>
</dbReference>
<dbReference type="AlphaFoldDB" id="W9X3N5"/>
<dbReference type="Proteomes" id="UP000019471">
    <property type="component" value="Unassembled WGS sequence"/>
</dbReference>
<dbReference type="PANTHER" id="PTHR45458">
    <property type="entry name" value="SHORT-CHAIN DEHYDROGENASE/REDUCTASE SDR"/>
    <property type="match status" value="1"/>
</dbReference>
<dbReference type="InterPro" id="IPR002347">
    <property type="entry name" value="SDR_fam"/>
</dbReference>
<dbReference type="GO" id="GO:0016616">
    <property type="term" value="F:oxidoreductase activity, acting on the CH-OH group of donors, NAD or NADP as acceptor"/>
    <property type="evidence" value="ECO:0007669"/>
    <property type="project" value="TreeGrafter"/>
</dbReference>
<protein>
    <submittedName>
        <fullName evidence="1">Uncharacterized protein</fullName>
    </submittedName>
</protein>
<dbReference type="Gene3D" id="3.40.50.720">
    <property type="entry name" value="NAD(P)-binding Rossmann-like Domain"/>
    <property type="match status" value="1"/>
</dbReference>
<dbReference type="OrthoDB" id="9876299at2759"/>
<dbReference type="InterPro" id="IPR052184">
    <property type="entry name" value="SDR_enzymes"/>
</dbReference>
<reference evidence="1 2" key="1">
    <citation type="submission" date="2013-03" db="EMBL/GenBank/DDBJ databases">
        <title>The Genome Sequence of Cladophialophora psammophila CBS 110553.</title>
        <authorList>
            <consortium name="The Broad Institute Genomics Platform"/>
            <person name="Cuomo C."/>
            <person name="de Hoog S."/>
            <person name="Gorbushina A."/>
            <person name="Walker B."/>
            <person name="Young S.K."/>
            <person name="Zeng Q."/>
            <person name="Gargeya S."/>
            <person name="Fitzgerald M."/>
            <person name="Haas B."/>
            <person name="Abouelleil A."/>
            <person name="Allen A.W."/>
            <person name="Alvarado L."/>
            <person name="Arachchi H.M."/>
            <person name="Berlin A.M."/>
            <person name="Chapman S.B."/>
            <person name="Gainer-Dewar J."/>
            <person name="Goldberg J."/>
            <person name="Griggs A."/>
            <person name="Gujja S."/>
            <person name="Hansen M."/>
            <person name="Howarth C."/>
            <person name="Imamovic A."/>
            <person name="Ireland A."/>
            <person name="Larimer J."/>
            <person name="McCowan C."/>
            <person name="Murphy C."/>
            <person name="Pearson M."/>
            <person name="Poon T.W."/>
            <person name="Priest M."/>
            <person name="Roberts A."/>
            <person name="Saif S."/>
            <person name="Shea T."/>
            <person name="Sisk P."/>
            <person name="Sykes S."/>
            <person name="Wortman J."/>
            <person name="Nusbaum C."/>
            <person name="Birren B."/>
        </authorList>
    </citation>
    <scope>NUCLEOTIDE SEQUENCE [LARGE SCALE GENOMIC DNA]</scope>
    <source>
        <strain evidence="1 2">CBS 110553</strain>
    </source>
</reference>
<dbReference type="HOGENOM" id="CLU_010194_9_1_1"/>
<dbReference type="SUPFAM" id="SSF51735">
    <property type="entry name" value="NAD(P)-binding Rossmann-fold domains"/>
    <property type="match status" value="1"/>
</dbReference>
<comment type="caution">
    <text evidence="1">The sequence shown here is derived from an EMBL/GenBank/DDBJ whole genome shotgun (WGS) entry which is preliminary data.</text>
</comment>
<dbReference type="GeneID" id="19189115"/>